<protein>
    <submittedName>
        <fullName evidence="4">NAD(P)-binding protein</fullName>
    </submittedName>
</protein>
<sequence>MPAITSGKVLVTGANGYIAVWIVKSLLEAGFAVRGTVRSESKAAYLRSYFQSSGDKFEAVIVPDITKDDAFAEHVTDVDAIAHTASPFHMNAVEPDEIINPAVAGTLSVLKAAEAHGARVKRVVVLSSTAAVTRVVSEPTLLDESSWNEDAIAAVKEKGRDASAAQKYQASKTLAERGAWQWYAERKDKLQWDLTALNPPFVFGPNIHDVDKPENLGESARLWYKSVVEGGLSDDALANTGANYVDVRDISQAHTLAIQTPAAGGERFIISAGPYKWQDFVSAAHRWSDKLPAGNTSYDPSKAVHVLRYDNRKGIATLGVRYRSIEEVTRDSLEDFKARGWL</sequence>
<organism evidence="4">
    <name type="scientific">Dichomitus squalens</name>
    <dbReference type="NCBI Taxonomy" id="114155"/>
    <lineage>
        <taxon>Eukaryota</taxon>
        <taxon>Fungi</taxon>
        <taxon>Dikarya</taxon>
        <taxon>Basidiomycota</taxon>
        <taxon>Agaricomycotina</taxon>
        <taxon>Agaricomycetes</taxon>
        <taxon>Polyporales</taxon>
        <taxon>Polyporaceae</taxon>
        <taxon>Dichomitus</taxon>
    </lineage>
</organism>
<evidence type="ECO:0000313" key="6">
    <source>
        <dbReference type="Proteomes" id="UP000292082"/>
    </source>
</evidence>
<reference evidence="4 6" key="1">
    <citation type="submission" date="2019-01" db="EMBL/GenBank/DDBJ databases">
        <title>Draft genome sequences of three monokaryotic isolates of the white-rot basidiomycete fungus Dichomitus squalens.</title>
        <authorList>
            <consortium name="DOE Joint Genome Institute"/>
            <person name="Lopez S.C."/>
            <person name="Andreopoulos B."/>
            <person name="Pangilinan J."/>
            <person name="Lipzen A."/>
            <person name="Riley R."/>
            <person name="Ahrendt S."/>
            <person name="Ng V."/>
            <person name="Barry K."/>
            <person name="Daum C."/>
            <person name="Grigoriev I.V."/>
            <person name="Hilden K.S."/>
            <person name="Makela M.R."/>
            <person name="de Vries R.P."/>
        </authorList>
    </citation>
    <scope>NUCLEOTIDE SEQUENCE [LARGE SCALE GENOMIC DNA]</scope>
    <source>
        <strain evidence="5 6">CBS 464.89</strain>
        <strain evidence="4">OM18370.1</strain>
    </source>
</reference>
<dbReference type="SUPFAM" id="SSF51735">
    <property type="entry name" value="NAD(P)-binding Rossmann-fold domains"/>
    <property type="match status" value="1"/>
</dbReference>
<dbReference type="EMBL" id="ML145175">
    <property type="protein sequence ID" value="TBU55088.1"/>
    <property type="molecule type" value="Genomic_DNA"/>
</dbReference>
<dbReference type="InterPro" id="IPR001509">
    <property type="entry name" value="Epimerase_deHydtase"/>
</dbReference>
<keyword evidence="6" id="KW-1185">Reference proteome</keyword>
<dbReference type="Gene3D" id="3.40.50.720">
    <property type="entry name" value="NAD(P)-binding Rossmann-like Domain"/>
    <property type="match status" value="1"/>
</dbReference>
<dbReference type="EMBL" id="ML143433">
    <property type="protein sequence ID" value="TBU27343.1"/>
    <property type="molecule type" value="Genomic_DNA"/>
</dbReference>
<dbReference type="PANTHER" id="PTHR10366:SF564">
    <property type="entry name" value="STEROL-4-ALPHA-CARBOXYLATE 3-DEHYDROGENASE, DECARBOXYLATING"/>
    <property type="match status" value="1"/>
</dbReference>
<evidence type="ECO:0000256" key="2">
    <source>
        <dbReference type="ARBA" id="ARBA00023445"/>
    </source>
</evidence>
<keyword evidence="1" id="KW-0560">Oxidoreductase</keyword>
<dbReference type="Proteomes" id="UP000292082">
    <property type="component" value="Unassembled WGS sequence"/>
</dbReference>
<gene>
    <name evidence="5" type="ORF">BD310DRAFT_934413</name>
    <name evidence="4" type="ORF">BD311DRAFT_724252</name>
</gene>
<dbReference type="InterPro" id="IPR050425">
    <property type="entry name" value="NAD(P)_dehydrat-like"/>
</dbReference>
<accession>A0A4V2K031</accession>
<name>A0A4V2K031_9APHY</name>
<comment type="similarity">
    <text evidence="2">Belongs to the NAD(P)-dependent epimerase/dehydratase family. Dihydroflavonol-4-reductase subfamily.</text>
</comment>
<evidence type="ECO:0000259" key="3">
    <source>
        <dbReference type="Pfam" id="PF01370"/>
    </source>
</evidence>
<dbReference type="Pfam" id="PF01370">
    <property type="entry name" value="Epimerase"/>
    <property type="match status" value="1"/>
</dbReference>
<evidence type="ECO:0000256" key="1">
    <source>
        <dbReference type="ARBA" id="ARBA00023002"/>
    </source>
</evidence>
<dbReference type="InterPro" id="IPR036291">
    <property type="entry name" value="NAD(P)-bd_dom_sf"/>
</dbReference>
<dbReference type="PANTHER" id="PTHR10366">
    <property type="entry name" value="NAD DEPENDENT EPIMERASE/DEHYDRATASE"/>
    <property type="match status" value="1"/>
</dbReference>
<dbReference type="Proteomes" id="UP000292957">
    <property type="component" value="Unassembled WGS sequence"/>
</dbReference>
<evidence type="ECO:0000313" key="5">
    <source>
        <dbReference type="EMBL" id="TBU55088.1"/>
    </source>
</evidence>
<dbReference type="OrthoDB" id="2735536at2759"/>
<proteinExistence type="inferred from homology"/>
<dbReference type="GO" id="GO:0016616">
    <property type="term" value="F:oxidoreductase activity, acting on the CH-OH group of donors, NAD or NADP as acceptor"/>
    <property type="evidence" value="ECO:0007669"/>
    <property type="project" value="TreeGrafter"/>
</dbReference>
<dbReference type="STRING" id="114155.A0A4V2K031"/>
<dbReference type="AlphaFoldDB" id="A0A4V2K031"/>
<feature type="domain" description="NAD-dependent epimerase/dehydratase" evidence="3">
    <location>
        <begin position="9"/>
        <end position="267"/>
    </location>
</feature>
<evidence type="ECO:0000313" key="4">
    <source>
        <dbReference type="EMBL" id="TBU27343.1"/>
    </source>
</evidence>